<feature type="region of interest" description="Disordered" evidence="1">
    <location>
        <begin position="24"/>
        <end position="122"/>
    </location>
</feature>
<organism evidence="2 3">
    <name type="scientific">Rhizopus delemar</name>
    <dbReference type="NCBI Taxonomy" id="936053"/>
    <lineage>
        <taxon>Eukaryota</taxon>
        <taxon>Fungi</taxon>
        <taxon>Fungi incertae sedis</taxon>
        <taxon>Mucoromycota</taxon>
        <taxon>Mucoromycotina</taxon>
        <taxon>Mucoromycetes</taxon>
        <taxon>Mucorales</taxon>
        <taxon>Mucorineae</taxon>
        <taxon>Rhizopodaceae</taxon>
        <taxon>Rhizopus</taxon>
    </lineage>
</organism>
<evidence type="ECO:0000313" key="2">
    <source>
        <dbReference type="EMBL" id="KAG1549738.1"/>
    </source>
</evidence>
<evidence type="ECO:0000256" key="1">
    <source>
        <dbReference type="SAM" id="MobiDB-lite"/>
    </source>
</evidence>
<feature type="compositionally biased region" description="Low complexity" evidence="1">
    <location>
        <begin position="261"/>
        <end position="272"/>
    </location>
</feature>
<reference evidence="2 3" key="1">
    <citation type="journal article" date="2020" name="Microb. Genom.">
        <title>Genetic diversity of clinical and environmental Mucorales isolates obtained from an investigation of mucormycosis cases among solid organ transplant recipients.</title>
        <authorList>
            <person name="Nguyen M.H."/>
            <person name="Kaul D."/>
            <person name="Muto C."/>
            <person name="Cheng S.J."/>
            <person name="Richter R.A."/>
            <person name="Bruno V.M."/>
            <person name="Liu G."/>
            <person name="Beyhan S."/>
            <person name="Sundermann A.J."/>
            <person name="Mounaud S."/>
            <person name="Pasculle A.W."/>
            <person name="Nierman W.C."/>
            <person name="Driscoll E."/>
            <person name="Cumbie R."/>
            <person name="Clancy C.J."/>
            <person name="Dupont C.L."/>
        </authorList>
    </citation>
    <scope>NUCLEOTIDE SEQUENCE [LARGE SCALE GENOMIC DNA]</scope>
    <source>
        <strain evidence="2 3">GL24</strain>
    </source>
</reference>
<proteinExistence type="predicted"/>
<feature type="compositionally biased region" description="Basic and acidic residues" evidence="1">
    <location>
        <begin position="192"/>
        <end position="206"/>
    </location>
</feature>
<gene>
    <name evidence="2" type="ORF">G6F50_013331</name>
</gene>
<feature type="compositionally biased region" description="Low complexity" evidence="1">
    <location>
        <begin position="330"/>
        <end position="351"/>
    </location>
</feature>
<feature type="compositionally biased region" description="Basic and acidic residues" evidence="1">
    <location>
        <begin position="247"/>
        <end position="260"/>
    </location>
</feature>
<feature type="compositionally biased region" description="Low complexity" evidence="1">
    <location>
        <begin position="109"/>
        <end position="122"/>
    </location>
</feature>
<feature type="compositionally biased region" description="Basic residues" evidence="1">
    <location>
        <begin position="319"/>
        <end position="329"/>
    </location>
</feature>
<accession>A0A9P6YIW3</accession>
<evidence type="ECO:0000313" key="3">
    <source>
        <dbReference type="Proteomes" id="UP000740926"/>
    </source>
</evidence>
<dbReference type="Proteomes" id="UP000740926">
    <property type="component" value="Unassembled WGS sequence"/>
</dbReference>
<protein>
    <submittedName>
        <fullName evidence="2">Uncharacterized protein</fullName>
    </submittedName>
</protein>
<sequence>MPQVEAVECTDTDHASVGEQLPALDASEQPAHQLSFRPDRGRRFNGVTLKYSRHGPRSMPAQVARAEAHRQHRQRIGRTTATDQHRQGTDPLPHAHRREARQPVQQRTQPADHGQAGQQQAQQIAAPARAALVDIGLAQPVPEQAQVQVTGQRAGNAQRQVQARLLADGRHHALRLQFVRHHHLVQHGQQGEVEHHVGHQRGDTGAHRGLGVLPRVERRQHHLQQGERRQAEAQAVHRHRGHAGSEGTERAVRDEGRDQRLGQQQQAEQEPGNGNGDHRALPQRSWRDSTLAPRAWLGRGSRISHSLPRNRPAESCRPAMRRPCRRPPARGRSPPRLPAPGAHAGAGPSRRTCQGRHRRARGTAPAARPGSCRPCRRPVR</sequence>
<dbReference type="EMBL" id="JAANIU010005136">
    <property type="protein sequence ID" value="KAG1549738.1"/>
    <property type="molecule type" value="Genomic_DNA"/>
</dbReference>
<comment type="caution">
    <text evidence="2">The sequence shown here is derived from an EMBL/GenBank/DDBJ whole genome shotgun (WGS) entry which is preliminary data.</text>
</comment>
<name>A0A9P6YIW3_9FUNG</name>
<dbReference type="AlphaFoldDB" id="A0A9P6YIW3"/>
<feature type="region of interest" description="Disordered" evidence="1">
    <location>
        <begin position="187"/>
        <end position="380"/>
    </location>
</feature>
<keyword evidence="3" id="KW-1185">Reference proteome</keyword>